<reference evidence="5" key="1">
    <citation type="submission" date="2017-02" db="EMBL/GenBank/DDBJ databases">
        <title>Delving into the versatile metabolic prowess of the omnipresent phylum Bacteroidetes.</title>
        <authorList>
            <person name="Nobu M.K."/>
            <person name="Mei R."/>
            <person name="Narihiro T."/>
            <person name="Kuroda K."/>
            <person name="Liu W.-T."/>
        </authorList>
    </citation>
    <scope>NUCLEOTIDE SEQUENCE</scope>
    <source>
        <strain evidence="5">ADurb.Bin276</strain>
    </source>
</reference>
<accession>A0A1V5SJI9</accession>
<gene>
    <name evidence="5" type="primary">sugC_1</name>
    <name evidence="5" type="ORF">BWY41_02102</name>
</gene>
<evidence type="ECO:0000256" key="1">
    <source>
        <dbReference type="ARBA" id="ARBA00022448"/>
    </source>
</evidence>
<dbReference type="PROSITE" id="PS50893">
    <property type="entry name" value="ABC_TRANSPORTER_2"/>
    <property type="match status" value="1"/>
</dbReference>
<dbReference type="InterPro" id="IPR003439">
    <property type="entry name" value="ABC_transporter-like_ATP-bd"/>
</dbReference>
<dbReference type="SUPFAM" id="SSF50331">
    <property type="entry name" value="MOP-like"/>
    <property type="match status" value="1"/>
</dbReference>
<dbReference type="Proteomes" id="UP000485569">
    <property type="component" value="Unassembled WGS sequence"/>
</dbReference>
<dbReference type="PROSITE" id="PS00211">
    <property type="entry name" value="ABC_TRANSPORTER_1"/>
    <property type="match status" value="1"/>
</dbReference>
<dbReference type="EC" id="3.6.3.-" evidence="5"/>
<evidence type="ECO:0000256" key="3">
    <source>
        <dbReference type="ARBA" id="ARBA00022840"/>
    </source>
</evidence>
<dbReference type="InterPro" id="IPR012340">
    <property type="entry name" value="NA-bd_OB-fold"/>
</dbReference>
<keyword evidence="2" id="KW-0547">Nucleotide-binding</keyword>
<evidence type="ECO:0000256" key="2">
    <source>
        <dbReference type="ARBA" id="ARBA00022741"/>
    </source>
</evidence>
<dbReference type="Pfam" id="PF00005">
    <property type="entry name" value="ABC_tran"/>
    <property type="match status" value="1"/>
</dbReference>
<dbReference type="SUPFAM" id="SSF52540">
    <property type="entry name" value="P-loop containing nucleoside triphosphate hydrolases"/>
    <property type="match status" value="1"/>
</dbReference>
<evidence type="ECO:0000313" key="5">
    <source>
        <dbReference type="EMBL" id="OQA54403.1"/>
    </source>
</evidence>
<protein>
    <submittedName>
        <fullName evidence="5">Trehalose import ATP-binding protein SugC</fullName>
        <ecNumber evidence="5">3.6.3.-</ecNumber>
    </submittedName>
</protein>
<dbReference type="PANTHER" id="PTHR43875:SF1">
    <property type="entry name" value="OSMOPROTECTIVE COMPOUNDS UPTAKE ATP-BINDING PROTEIN GGTA"/>
    <property type="match status" value="1"/>
</dbReference>
<dbReference type="InterPro" id="IPR027417">
    <property type="entry name" value="P-loop_NTPase"/>
</dbReference>
<dbReference type="FunFam" id="3.40.50.300:FF:000042">
    <property type="entry name" value="Maltose/maltodextrin ABC transporter, ATP-binding protein"/>
    <property type="match status" value="1"/>
</dbReference>
<keyword evidence="3 5" id="KW-0067">ATP-binding</keyword>
<dbReference type="Gene3D" id="3.40.50.300">
    <property type="entry name" value="P-loop containing nucleotide triphosphate hydrolases"/>
    <property type="match status" value="1"/>
</dbReference>
<keyword evidence="5" id="KW-0378">Hydrolase</keyword>
<proteinExistence type="predicted"/>
<dbReference type="Gene3D" id="2.40.50.100">
    <property type="match status" value="1"/>
</dbReference>
<dbReference type="Gene3D" id="2.40.50.140">
    <property type="entry name" value="Nucleic acid-binding proteins"/>
    <property type="match status" value="1"/>
</dbReference>
<keyword evidence="1" id="KW-0813">Transport</keyword>
<dbReference type="GO" id="GO:0005524">
    <property type="term" value="F:ATP binding"/>
    <property type="evidence" value="ECO:0007669"/>
    <property type="project" value="UniProtKB-KW"/>
</dbReference>
<dbReference type="GO" id="GO:0016887">
    <property type="term" value="F:ATP hydrolysis activity"/>
    <property type="evidence" value="ECO:0007669"/>
    <property type="project" value="InterPro"/>
</dbReference>
<dbReference type="EMBL" id="MWBQ01000214">
    <property type="protein sequence ID" value="OQA54403.1"/>
    <property type="molecule type" value="Genomic_DNA"/>
</dbReference>
<name>A0A1V5SJI9_9BACT</name>
<dbReference type="GO" id="GO:0140359">
    <property type="term" value="F:ABC-type transporter activity"/>
    <property type="evidence" value="ECO:0007669"/>
    <property type="project" value="UniProtKB-ARBA"/>
</dbReference>
<comment type="caution">
    <text evidence="5">The sequence shown here is derived from an EMBL/GenBank/DDBJ whole genome shotgun (WGS) entry which is preliminary data.</text>
</comment>
<dbReference type="InterPro" id="IPR008995">
    <property type="entry name" value="Mo/tungstate-bd_C_term_dom"/>
</dbReference>
<evidence type="ECO:0000259" key="4">
    <source>
        <dbReference type="PROSITE" id="PS50893"/>
    </source>
</evidence>
<dbReference type="AlphaFoldDB" id="A0A1V5SJI9"/>
<organism evidence="5">
    <name type="scientific">Candidatus Atribacter allofermentans</name>
    <dbReference type="NCBI Taxonomy" id="1852833"/>
    <lineage>
        <taxon>Bacteria</taxon>
        <taxon>Pseudomonadati</taxon>
        <taxon>Atribacterota</taxon>
        <taxon>Atribacteria</taxon>
        <taxon>Atribacterales</taxon>
        <taxon>Atribacteraceae</taxon>
        <taxon>Atribacter</taxon>
    </lineage>
</organism>
<dbReference type="GO" id="GO:0055052">
    <property type="term" value="C:ATP-binding cassette (ABC) transporter complex, substrate-binding subunit-containing"/>
    <property type="evidence" value="ECO:0007669"/>
    <property type="project" value="TreeGrafter"/>
</dbReference>
<dbReference type="InterPro" id="IPR003593">
    <property type="entry name" value="AAA+_ATPase"/>
</dbReference>
<sequence>MASLTLKNVWKKYGKVIALKGVNCEVKDGELLTILGPSGAGKTSLLQTIAGVEEIAAGQIYIEKQRVDQLPPPERDVAMVFETYALYPNKTIYQNMAFPLHSPFRKLPKNEIDQKIKEIAQLLQIDWLLDRNVSQLSGGQRQRVALGRMLVRNPKVFLMDEPIAHLDAKLRHRLRGELKNIQRKFGITTLYTTHDYREALGVGDRVIVLNQGSILQIAEPEKIFNFPKNDFVGGLVGDPPMNFFESFLSSTTSGIILRNEAFEMVLNQKMTEIINDLNVDRLKIGLRPSDILVSMAPKENFFPAEVYVVEPLGMIQILTLAQQKIKFQVKYSGSLNFEMKQRVYFGFQPDKLHYFHPTTGLNVLLKEE</sequence>
<dbReference type="SMART" id="SM00382">
    <property type="entry name" value="AAA"/>
    <property type="match status" value="1"/>
</dbReference>
<feature type="domain" description="ABC transporter" evidence="4">
    <location>
        <begin position="4"/>
        <end position="236"/>
    </location>
</feature>
<dbReference type="InterPro" id="IPR047641">
    <property type="entry name" value="ABC_transpr_MalK/UgpC-like"/>
</dbReference>
<dbReference type="PANTHER" id="PTHR43875">
    <property type="entry name" value="MALTODEXTRIN IMPORT ATP-BINDING PROTEIN MSMX"/>
    <property type="match status" value="1"/>
</dbReference>
<dbReference type="InterPro" id="IPR017871">
    <property type="entry name" value="ABC_transporter-like_CS"/>
</dbReference>